<evidence type="ECO:0000256" key="1">
    <source>
        <dbReference type="SAM" id="Phobius"/>
    </source>
</evidence>
<keyword evidence="1" id="KW-1133">Transmembrane helix</keyword>
<sequence>MRRRREPRPPRGSHDRPYSALNLRLVLASLGIVVCLALGWAAWADDLPVLAAVLWALVAVGVIDILVVLRRRRQRGSRSHSLFE</sequence>
<feature type="transmembrane region" description="Helical" evidence="1">
    <location>
        <begin position="21"/>
        <end position="43"/>
    </location>
</feature>
<accession>A0A4P6Q762</accession>
<keyword evidence="1" id="KW-0472">Membrane</keyword>
<evidence type="ECO:0000313" key="3">
    <source>
        <dbReference type="Proteomes" id="UP000292235"/>
    </source>
</evidence>
<name>A0A4P6Q762_9ACTN</name>
<protein>
    <submittedName>
        <fullName evidence="2">Uncharacterized protein</fullName>
    </submittedName>
</protein>
<evidence type="ECO:0000313" key="2">
    <source>
        <dbReference type="EMBL" id="QBI56628.1"/>
    </source>
</evidence>
<keyword evidence="1" id="KW-0812">Transmembrane</keyword>
<dbReference type="RefSeq" id="WP_131101614.1">
    <property type="nucleotide sequence ID" value="NZ_CP036455.1"/>
</dbReference>
<organism evidence="2 3">
    <name type="scientific">Streptomonospora litoralis</name>
    <dbReference type="NCBI Taxonomy" id="2498135"/>
    <lineage>
        <taxon>Bacteria</taxon>
        <taxon>Bacillati</taxon>
        <taxon>Actinomycetota</taxon>
        <taxon>Actinomycetes</taxon>
        <taxon>Streptosporangiales</taxon>
        <taxon>Nocardiopsidaceae</taxon>
        <taxon>Streptomonospora</taxon>
    </lineage>
</organism>
<dbReference type="EMBL" id="CP036455">
    <property type="protein sequence ID" value="QBI56628.1"/>
    <property type="molecule type" value="Genomic_DNA"/>
</dbReference>
<gene>
    <name evidence="2" type="ORF">EKD16_24420</name>
</gene>
<reference evidence="2 3" key="1">
    <citation type="submission" date="2019-02" db="EMBL/GenBank/DDBJ databases">
        <authorList>
            <person name="Khodamoradi S."/>
            <person name="Hahnke R.L."/>
            <person name="Kaempfer P."/>
            <person name="Schumann P."/>
            <person name="Rohde M."/>
            <person name="Steinert M."/>
            <person name="Luzhetskyy A."/>
            <person name="Wink J."/>
            <person name="Ruckert C."/>
        </authorList>
    </citation>
    <scope>NUCLEOTIDE SEQUENCE [LARGE SCALE GENOMIC DNA]</scope>
    <source>
        <strain evidence="2 3">M2</strain>
    </source>
</reference>
<dbReference type="Proteomes" id="UP000292235">
    <property type="component" value="Chromosome"/>
</dbReference>
<feature type="transmembrane region" description="Helical" evidence="1">
    <location>
        <begin position="49"/>
        <end position="69"/>
    </location>
</feature>
<keyword evidence="3" id="KW-1185">Reference proteome</keyword>
<dbReference type="KEGG" id="strr:EKD16_24420"/>
<proteinExistence type="predicted"/>
<dbReference type="AlphaFoldDB" id="A0A4P6Q762"/>